<gene>
    <name evidence="2" type="ORF">NSMM_840004</name>
</gene>
<name>A0A1G5SK84_9PROT</name>
<accession>A0A1G5SK84</accession>
<dbReference type="Gene3D" id="3.40.50.720">
    <property type="entry name" value="NAD(P)-binding Rossmann-like Domain"/>
    <property type="match status" value="1"/>
</dbReference>
<comment type="similarity">
    <text evidence="1">Belongs to the short-chain dehydrogenases/reductases (SDR) family.</text>
</comment>
<dbReference type="AlphaFoldDB" id="A0A1G5SK84"/>
<dbReference type="Proteomes" id="UP000198729">
    <property type="component" value="Unassembled WGS sequence"/>
</dbReference>
<protein>
    <submittedName>
        <fullName evidence="2">Uncharacterized protein</fullName>
    </submittedName>
</protein>
<dbReference type="InterPro" id="IPR050259">
    <property type="entry name" value="SDR"/>
</dbReference>
<keyword evidence="3" id="KW-1185">Reference proteome</keyword>
<evidence type="ECO:0000313" key="3">
    <source>
        <dbReference type="Proteomes" id="UP000198729"/>
    </source>
</evidence>
<evidence type="ECO:0000313" key="2">
    <source>
        <dbReference type="EMBL" id="SCZ86951.1"/>
    </source>
</evidence>
<dbReference type="OrthoDB" id="8557335at2"/>
<dbReference type="InterPro" id="IPR002347">
    <property type="entry name" value="SDR_fam"/>
</dbReference>
<sequence>MNAATAPSDPVSLQASPPVPGSPIPVVLIGQAALVTGANSDIGRAVAIALGEAGADVVVNYVIEPEAVVESIRKHGSRALSIRADLSQEKAYVVKS</sequence>
<dbReference type="InterPro" id="IPR036291">
    <property type="entry name" value="NAD(P)-bd_dom_sf"/>
</dbReference>
<reference evidence="2 3" key="1">
    <citation type="submission" date="2016-10" db="EMBL/GenBank/DDBJ databases">
        <authorList>
            <person name="de Groot N.N."/>
        </authorList>
    </citation>
    <scope>NUCLEOTIDE SEQUENCE [LARGE SCALE GENOMIC DNA]</scope>
    <source>
        <strain evidence="2">1</strain>
    </source>
</reference>
<evidence type="ECO:0000256" key="1">
    <source>
        <dbReference type="ARBA" id="ARBA00006484"/>
    </source>
</evidence>
<dbReference type="PANTHER" id="PTHR42879">
    <property type="entry name" value="3-OXOACYL-(ACYL-CARRIER-PROTEIN) REDUCTASE"/>
    <property type="match status" value="1"/>
</dbReference>
<dbReference type="PANTHER" id="PTHR42879:SF2">
    <property type="entry name" value="3-OXOACYL-[ACYL-CARRIER-PROTEIN] REDUCTASE FABG"/>
    <property type="match status" value="1"/>
</dbReference>
<dbReference type="STRING" id="51642.NSMM_840004"/>
<organism evidence="2 3">
    <name type="scientific">Nitrosomonas mobilis</name>
    <dbReference type="NCBI Taxonomy" id="51642"/>
    <lineage>
        <taxon>Bacteria</taxon>
        <taxon>Pseudomonadati</taxon>
        <taxon>Pseudomonadota</taxon>
        <taxon>Betaproteobacteria</taxon>
        <taxon>Nitrosomonadales</taxon>
        <taxon>Nitrosomonadaceae</taxon>
        <taxon>Nitrosomonas</taxon>
    </lineage>
</organism>
<dbReference type="RefSeq" id="WP_090288269.1">
    <property type="nucleotide sequence ID" value="NZ_FMWO01000096.1"/>
</dbReference>
<proteinExistence type="inferred from homology"/>
<dbReference type="SUPFAM" id="SSF51735">
    <property type="entry name" value="NAD(P)-binding Rossmann-fold domains"/>
    <property type="match status" value="1"/>
</dbReference>
<dbReference type="EMBL" id="FMWO01000096">
    <property type="protein sequence ID" value="SCZ86951.1"/>
    <property type="molecule type" value="Genomic_DNA"/>
</dbReference>
<dbReference type="Pfam" id="PF00106">
    <property type="entry name" value="adh_short"/>
    <property type="match status" value="1"/>
</dbReference>